<accession>A0A645HV76</accession>
<reference evidence="1" key="1">
    <citation type="submission" date="2019-08" db="EMBL/GenBank/DDBJ databases">
        <authorList>
            <person name="Kucharzyk K."/>
            <person name="Murdoch R.W."/>
            <person name="Higgins S."/>
            <person name="Loffler F."/>
        </authorList>
    </citation>
    <scope>NUCLEOTIDE SEQUENCE</scope>
</reference>
<dbReference type="AlphaFoldDB" id="A0A645HV76"/>
<sequence length="136" mass="15138">MSGDAPPVYRRPENDQIGGRHLAHEPRSVVRQHAVAAVALAAVAVYAAFDVEVDYVDDFDPVFRRESGLYCGDGGRGVAFFAGAAVDEQYVHKNLQVITIYYIPSCRDCKSCRRFKIIFAWGRFEHPRAKFGQATG</sequence>
<dbReference type="EMBL" id="VSSQ01094986">
    <property type="protein sequence ID" value="MPN39273.1"/>
    <property type="molecule type" value="Genomic_DNA"/>
</dbReference>
<proteinExistence type="predicted"/>
<protein>
    <submittedName>
        <fullName evidence="1">Uncharacterized protein</fullName>
    </submittedName>
</protein>
<evidence type="ECO:0000313" key="1">
    <source>
        <dbReference type="EMBL" id="MPN39273.1"/>
    </source>
</evidence>
<name>A0A645HV76_9ZZZZ</name>
<organism evidence="1">
    <name type="scientific">bioreactor metagenome</name>
    <dbReference type="NCBI Taxonomy" id="1076179"/>
    <lineage>
        <taxon>unclassified sequences</taxon>
        <taxon>metagenomes</taxon>
        <taxon>ecological metagenomes</taxon>
    </lineage>
</organism>
<comment type="caution">
    <text evidence="1">The sequence shown here is derived from an EMBL/GenBank/DDBJ whole genome shotgun (WGS) entry which is preliminary data.</text>
</comment>
<gene>
    <name evidence="1" type="ORF">SDC9_186801</name>
</gene>